<organism evidence="1 2">
    <name type="scientific">Ottowia cancrivicina</name>
    <dbReference type="NCBI Taxonomy" id="3040346"/>
    <lineage>
        <taxon>Bacteria</taxon>
        <taxon>Pseudomonadati</taxon>
        <taxon>Pseudomonadota</taxon>
        <taxon>Betaproteobacteria</taxon>
        <taxon>Burkholderiales</taxon>
        <taxon>Comamonadaceae</taxon>
        <taxon>Ottowia</taxon>
    </lineage>
</organism>
<dbReference type="AlphaFoldDB" id="A0AAW6RL85"/>
<evidence type="ECO:0000313" key="2">
    <source>
        <dbReference type="Proteomes" id="UP001237156"/>
    </source>
</evidence>
<dbReference type="EMBL" id="JARVII010000012">
    <property type="protein sequence ID" value="MDG9699517.1"/>
    <property type="molecule type" value="Genomic_DNA"/>
</dbReference>
<protein>
    <submittedName>
        <fullName evidence="1">Uncharacterized protein</fullName>
    </submittedName>
</protein>
<dbReference type="RefSeq" id="WP_279524411.1">
    <property type="nucleotide sequence ID" value="NZ_JARVII010000012.1"/>
</dbReference>
<comment type="caution">
    <text evidence="1">The sequence shown here is derived from an EMBL/GenBank/DDBJ whole genome shotgun (WGS) entry which is preliminary data.</text>
</comment>
<gene>
    <name evidence="1" type="ORF">QB898_07310</name>
</gene>
<name>A0AAW6RL85_9BURK</name>
<sequence>MMAAAPFAPAFAAPWPAADAAAGAPWPASALPAWPAPWQAQPAQTGGAPAAVEQRTLADEFVRGFVTSGLLAALQSQGCQPRLDRRTLRLAVQGGAALASGVAAMRALRGAQYAQALLSVAAGAAAVAAAEYFLQTPHPSNQETAHGQEPD</sequence>
<keyword evidence="2" id="KW-1185">Reference proteome</keyword>
<dbReference type="Proteomes" id="UP001237156">
    <property type="component" value="Unassembled WGS sequence"/>
</dbReference>
<proteinExistence type="predicted"/>
<evidence type="ECO:0000313" key="1">
    <source>
        <dbReference type="EMBL" id="MDG9699517.1"/>
    </source>
</evidence>
<reference evidence="1 2" key="1">
    <citation type="submission" date="2023-04" db="EMBL/GenBank/DDBJ databases">
        <title>Ottowia paracancer sp. nov., isolated from human stomach.</title>
        <authorList>
            <person name="Song Y."/>
        </authorList>
    </citation>
    <scope>NUCLEOTIDE SEQUENCE [LARGE SCALE GENOMIC DNA]</scope>
    <source>
        <strain evidence="1 2">10c7w1</strain>
    </source>
</reference>
<accession>A0AAW6RL85</accession>